<dbReference type="InterPro" id="IPR046953">
    <property type="entry name" value="Spore_GerAC-like_C"/>
</dbReference>
<evidence type="ECO:0000256" key="6">
    <source>
        <dbReference type="ARBA" id="ARBA00023139"/>
    </source>
</evidence>
<evidence type="ECO:0000313" key="11">
    <source>
        <dbReference type="Proteomes" id="UP000838821"/>
    </source>
</evidence>
<comment type="similarity">
    <text evidence="2">Belongs to the GerABKC lipoprotein family.</text>
</comment>
<dbReference type="Pfam" id="PF05504">
    <property type="entry name" value="Spore_GerAC"/>
    <property type="match status" value="1"/>
</dbReference>
<keyword evidence="6" id="KW-0564">Palmitate</keyword>
<sequence length="389" mass="44041">MKRQIWILCISLSALFVLTGCWDRAELPEKGFVMGIAVDKTENGKILLTTQVFKPTQGISMVGGKSTESAYTNVTTVDATLPRAIRDIPINLGRKTQWSHTRLIIIGEELAREQEIFSLLEFFYRDHEPRLTVSIMIAQGRADKYLNMKPLIENTISQQLVQSEKSSASSSSKTVKTNLLKLGLQMKSEVGNAIVPYLYLSQDGKTITNIAGAAMLRKGKFTGKIAPSDVEMLQMFLNKYESGMIDIPCQNPSKPQQNLENIEVLSLKSKWQPTVMNEDSLKVHVKVNAEIAIMELNCSKVEKVDEEKEFARRVEETIKQRLEGTIEWLKKNKFDAIGLGNKIYRKNPYLWKEWKPTWDDRFANTEFDIAVDVTILNSGTSIGKPVFKK</sequence>
<evidence type="ECO:0000256" key="4">
    <source>
        <dbReference type="ARBA" id="ARBA00022729"/>
    </source>
</evidence>
<reference evidence="10" key="1">
    <citation type="submission" date="2022-01" db="EMBL/GenBank/DDBJ databases">
        <authorList>
            <person name="Criscuolo A."/>
        </authorList>
    </citation>
    <scope>NUCLEOTIDE SEQUENCE</scope>
    <source>
        <strain evidence="10">CIP111891</strain>
    </source>
</reference>
<evidence type="ECO:0000256" key="7">
    <source>
        <dbReference type="ARBA" id="ARBA00023288"/>
    </source>
</evidence>
<dbReference type="InterPro" id="IPR008844">
    <property type="entry name" value="Spore_GerAC-like"/>
</dbReference>
<dbReference type="Gene3D" id="3.30.300.210">
    <property type="entry name" value="Nutrient germinant receptor protein C, domain 3"/>
    <property type="match status" value="1"/>
</dbReference>
<keyword evidence="3" id="KW-0309">Germination</keyword>
<comment type="caution">
    <text evidence="10">The sequence shown here is derived from an EMBL/GenBank/DDBJ whole genome shotgun (WGS) entry which is preliminary data.</text>
</comment>
<feature type="domain" description="Spore germination protein N-terminal" evidence="9">
    <location>
        <begin position="23"/>
        <end position="198"/>
    </location>
</feature>
<evidence type="ECO:0000256" key="5">
    <source>
        <dbReference type="ARBA" id="ARBA00023136"/>
    </source>
</evidence>
<dbReference type="InterPro" id="IPR057336">
    <property type="entry name" value="GerAC_N"/>
</dbReference>
<keyword evidence="5" id="KW-0472">Membrane</keyword>
<dbReference type="PANTHER" id="PTHR35789:SF1">
    <property type="entry name" value="SPORE GERMINATION PROTEIN B3"/>
    <property type="match status" value="1"/>
</dbReference>
<evidence type="ECO:0000256" key="2">
    <source>
        <dbReference type="ARBA" id="ARBA00007886"/>
    </source>
</evidence>
<dbReference type="NCBIfam" id="TIGR02887">
    <property type="entry name" value="spore_ger_x_C"/>
    <property type="match status" value="1"/>
</dbReference>
<gene>
    <name evidence="10" type="primary">gerBC_13</name>
    <name evidence="10" type="ORF">PAECIP111891_05987</name>
</gene>
<accession>A0ABN8H7W6</accession>
<name>A0ABN8H7W6_9BACL</name>
<comment type="subcellular location">
    <subcellularLocation>
        <location evidence="1">Membrane</location>
        <topology evidence="1">Lipid-anchor</topology>
    </subcellularLocation>
</comment>
<feature type="domain" description="Spore germination GerAC-like C-terminal" evidence="8">
    <location>
        <begin position="212"/>
        <end position="379"/>
    </location>
</feature>
<keyword evidence="11" id="KW-1185">Reference proteome</keyword>
<dbReference type="PANTHER" id="PTHR35789">
    <property type="entry name" value="SPORE GERMINATION PROTEIN B3"/>
    <property type="match status" value="1"/>
</dbReference>
<dbReference type="Gene3D" id="6.20.190.10">
    <property type="entry name" value="Nutrient germinant receptor protein C, domain 1"/>
    <property type="match status" value="1"/>
</dbReference>
<evidence type="ECO:0000256" key="1">
    <source>
        <dbReference type="ARBA" id="ARBA00004635"/>
    </source>
</evidence>
<dbReference type="InterPro" id="IPR038501">
    <property type="entry name" value="Spore_GerAC_C_sf"/>
</dbReference>
<proteinExistence type="inferred from homology"/>
<dbReference type="EMBL" id="CAKMMW010000027">
    <property type="protein sequence ID" value="CAH1226743.1"/>
    <property type="molecule type" value="Genomic_DNA"/>
</dbReference>
<evidence type="ECO:0000259" key="8">
    <source>
        <dbReference type="Pfam" id="PF05504"/>
    </source>
</evidence>
<evidence type="ECO:0000313" key="10">
    <source>
        <dbReference type="EMBL" id="CAH1226743.1"/>
    </source>
</evidence>
<protein>
    <submittedName>
        <fullName evidence="10">Spore germination protein B3</fullName>
    </submittedName>
</protein>
<keyword evidence="7" id="KW-0449">Lipoprotein</keyword>
<keyword evidence="4" id="KW-0732">Signal</keyword>
<dbReference type="PROSITE" id="PS51257">
    <property type="entry name" value="PROKAR_LIPOPROTEIN"/>
    <property type="match status" value="1"/>
</dbReference>
<evidence type="ECO:0000256" key="3">
    <source>
        <dbReference type="ARBA" id="ARBA00022544"/>
    </source>
</evidence>
<dbReference type="Pfam" id="PF25198">
    <property type="entry name" value="Spore_GerAC_N"/>
    <property type="match status" value="1"/>
</dbReference>
<evidence type="ECO:0000259" key="9">
    <source>
        <dbReference type="Pfam" id="PF25198"/>
    </source>
</evidence>
<dbReference type="RefSeq" id="WP_236292122.1">
    <property type="nucleotide sequence ID" value="NZ_CAKMMW010000027.1"/>
</dbReference>
<organism evidence="10 11">
    <name type="scientific">Paenibacillus allorhizoplanae</name>
    <dbReference type="NCBI Taxonomy" id="2905648"/>
    <lineage>
        <taxon>Bacteria</taxon>
        <taxon>Bacillati</taxon>
        <taxon>Bacillota</taxon>
        <taxon>Bacilli</taxon>
        <taxon>Bacillales</taxon>
        <taxon>Paenibacillaceae</taxon>
        <taxon>Paenibacillus</taxon>
    </lineage>
</organism>
<dbReference type="Proteomes" id="UP000838821">
    <property type="component" value="Unassembled WGS sequence"/>
</dbReference>